<comment type="caution">
    <text evidence="2">The sequence shown here is derived from an EMBL/GenBank/DDBJ whole genome shotgun (WGS) entry which is preliminary data.</text>
</comment>
<dbReference type="RefSeq" id="WP_133531595.1">
    <property type="nucleotide sequence ID" value="NZ_SNXR01000003.1"/>
</dbReference>
<dbReference type="Proteomes" id="UP000295260">
    <property type="component" value="Unassembled WGS sequence"/>
</dbReference>
<feature type="chain" id="PRO_5020400564" description="GLPGLI family protein" evidence="1">
    <location>
        <begin position="19"/>
        <end position="244"/>
    </location>
</feature>
<evidence type="ECO:0000313" key="2">
    <source>
        <dbReference type="EMBL" id="TDP61575.1"/>
    </source>
</evidence>
<name>A0A4R6QGM0_9FLAO</name>
<reference evidence="2 3" key="1">
    <citation type="submission" date="2019-03" db="EMBL/GenBank/DDBJ databases">
        <title>Genomic Encyclopedia of Archaeal and Bacterial Type Strains, Phase II (KMG-II): from individual species to whole genera.</title>
        <authorList>
            <person name="Goeker M."/>
        </authorList>
    </citation>
    <scope>NUCLEOTIDE SEQUENCE [LARGE SCALE GENOMIC DNA]</scope>
    <source>
        <strain evidence="2 3">DSM 25687</strain>
    </source>
</reference>
<keyword evidence="1" id="KW-0732">Signal</keyword>
<gene>
    <name evidence="2" type="ORF">BC748_0202</name>
</gene>
<feature type="signal peptide" evidence="1">
    <location>
        <begin position="1"/>
        <end position="18"/>
    </location>
</feature>
<dbReference type="EMBL" id="SNXR01000003">
    <property type="protein sequence ID" value="TDP61575.1"/>
    <property type="molecule type" value="Genomic_DNA"/>
</dbReference>
<proteinExistence type="predicted"/>
<dbReference type="InterPro" id="IPR058148">
    <property type="entry name" value="M949_RS01915-like_dom"/>
</dbReference>
<sequence>MRLLLQVSLLLFSSLVFSQNTNSKERYSGLKPHVWMSIWDKKNSSNSIAIDTLRYNDIPKYLDFKGTVVEALQWKDQLGSHILIQTVTGHFVRKVHDDNLSKDYTLEDKSELYCYLFTKTDTDNEFKRKWRIYDYNDCFGVDWFTGFIPSATTITDVNNNGIAEVCIPYVLICRGGMDPGAMKIILYEDTTKYVLRGSTMLMCDSKNPYGGEFTESENLKNNKTFSAFLKAHWERNKCENGKYY</sequence>
<dbReference type="AlphaFoldDB" id="A0A4R6QGM0"/>
<dbReference type="OrthoDB" id="8585774at2"/>
<organism evidence="2 3">
    <name type="scientific">Flavobacterium dankookense</name>
    <dbReference type="NCBI Taxonomy" id="706186"/>
    <lineage>
        <taxon>Bacteria</taxon>
        <taxon>Pseudomonadati</taxon>
        <taxon>Bacteroidota</taxon>
        <taxon>Flavobacteriia</taxon>
        <taxon>Flavobacteriales</taxon>
        <taxon>Flavobacteriaceae</taxon>
        <taxon>Flavobacterium</taxon>
    </lineage>
</organism>
<evidence type="ECO:0008006" key="4">
    <source>
        <dbReference type="Google" id="ProtNLM"/>
    </source>
</evidence>
<dbReference type="NCBIfam" id="NF046077">
    <property type="entry name" value="LPS_M949_RS01915"/>
    <property type="match status" value="1"/>
</dbReference>
<accession>A0A4R6QGM0</accession>
<protein>
    <recommendedName>
        <fullName evidence="4">GLPGLI family protein</fullName>
    </recommendedName>
</protein>
<evidence type="ECO:0000256" key="1">
    <source>
        <dbReference type="SAM" id="SignalP"/>
    </source>
</evidence>
<evidence type="ECO:0000313" key="3">
    <source>
        <dbReference type="Proteomes" id="UP000295260"/>
    </source>
</evidence>
<keyword evidence="3" id="KW-1185">Reference proteome</keyword>